<dbReference type="Pfam" id="PF13489">
    <property type="entry name" value="Methyltransf_23"/>
    <property type="match status" value="1"/>
</dbReference>
<dbReference type="EMBL" id="JACJQB010000030">
    <property type="protein sequence ID" value="MBD2189141.1"/>
    <property type="molecule type" value="Genomic_DNA"/>
</dbReference>
<dbReference type="Proteomes" id="UP000642094">
    <property type="component" value="Unassembled WGS sequence"/>
</dbReference>
<dbReference type="InterPro" id="IPR029063">
    <property type="entry name" value="SAM-dependent_MTases_sf"/>
</dbReference>
<dbReference type="CDD" id="cd02440">
    <property type="entry name" value="AdoMet_MTases"/>
    <property type="match status" value="1"/>
</dbReference>
<name>A0ABR7ZYU1_9CYAN</name>
<dbReference type="GO" id="GO:0008168">
    <property type="term" value="F:methyltransferase activity"/>
    <property type="evidence" value="ECO:0007669"/>
    <property type="project" value="UniProtKB-KW"/>
</dbReference>
<dbReference type="GO" id="GO:0032259">
    <property type="term" value="P:methylation"/>
    <property type="evidence" value="ECO:0007669"/>
    <property type="project" value="UniProtKB-KW"/>
</dbReference>
<reference evidence="1 2" key="1">
    <citation type="journal article" date="2020" name="ISME J.">
        <title>Comparative genomics reveals insights into cyanobacterial evolution and habitat adaptation.</title>
        <authorList>
            <person name="Chen M.Y."/>
            <person name="Teng W.K."/>
            <person name="Zhao L."/>
            <person name="Hu C.X."/>
            <person name="Zhou Y.K."/>
            <person name="Han B.P."/>
            <person name="Song L.R."/>
            <person name="Shu W.S."/>
        </authorList>
    </citation>
    <scope>NUCLEOTIDE SEQUENCE [LARGE SCALE GENOMIC DNA]</scope>
    <source>
        <strain evidence="1 2">FACHB-723</strain>
    </source>
</reference>
<accession>A0ABR7ZYU1</accession>
<comment type="caution">
    <text evidence="1">The sequence shown here is derived from an EMBL/GenBank/DDBJ whole genome shotgun (WGS) entry which is preliminary data.</text>
</comment>
<dbReference type="Gene3D" id="3.40.50.150">
    <property type="entry name" value="Vaccinia Virus protein VP39"/>
    <property type="match status" value="1"/>
</dbReference>
<keyword evidence="1" id="KW-0489">Methyltransferase</keyword>
<dbReference type="PANTHER" id="PTHR43861">
    <property type="entry name" value="TRANS-ACONITATE 2-METHYLTRANSFERASE-RELATED"/>
    <property type="match status" value="1"/>
</dbReference>
<keyword evidence="2" id="KW-1185">Reference proteome</keyword>
<protein>
    <submittedName>
        <fullName evidence="1">Class I SAM-dependent methyltransferase</fullName>
    </submittedName>
</protein>
<keyword evidence="1" id="KW-0808">Transferase</keyword>
<proteinExistence type="predicted"/>
<evidence type="ECO:0000313" key="1">
    <source>
        <dbReference type="EMBL" id="MBD2189141.1"/>
    </source>
</evidence>
<evidence type="ECO:0000313" key="2">
    <source>
        <dbReference type="Proteomes" id="UP000642094"/>
    </source>
</evidence>
<dbReference type="SUPFAM" id="SSF53335">
    <property type="entry name" value="S-adenosyl-L-methionine-dependent methyltransferases"/>
    <property type="match status" value="1"/>
</dbReference>
<organism evidence="1 2">
    <name type="scientific">Pseudanabaena mucicola FACHB-723</name>
    <dbReference type="NCBI Taxonomy" id="2692860"/>
    <lineage>
        <taxon>Bacteria</taxon>
        <taxon>Bacillati</taxon>
        <taxon>Cyanobacteriota</taxon>
        <taxon>Cyanophyceae</taxon>
        <taxon>Pseudanabaenales</taxon>
        <taxon>Pseudanabaenaceae</taxon>
        <taxon>Pseudanabaena</taxon>
    </lineage>
</organism>
<dbReference type="PANTHER" id="PTHR43861:SF6">
    <property type="entry name" value="METHYLTRANSFERASE TYPE 11"/>
    <property type="match status" value="1"/>
</dbReference>
<sequence>MNNKTEVHSCPVCNSQKIKSAQDLPTLELVNYYSRISLAASTFLTEMVSSGDIPSSIHIDKCGNCGLEFANPMFTAPSQWYSEIEDYGVRNWDFQQCFQNLKPNSHILEVGCGEGHFLELAIKQGHSAMGLDFNHRAIEVAKSKNLDAHCWDLKKLKSNLQDRKFDAVAFFHVIEHLDDLVMFFQDLYPIMTKGSSLHFTCPAPNRWTMNLQDVKVGGREGWDYPPHHQTRWNKVAAETILSRFGWELQNYVEEPFNWLGLSNIMIAKKLKRSGLEISMLSPFDRKIRIALAMIRTFIPSITKTGMNMYCVAIRK</sequence>
<dbReference type="RefSeq" id="WP_190403975.1">
    <property type="nucleotide sequence ID" value="NZ_JACJQB010000030.1"/>
</dbReference>
<gene>
    <name evidence="1" type="ORF">H6F41_13435</name>
</gene>